<reference evidence="11" key="2">
    <citation type="submission" date="2022-10" db="EMBL/GenBank/DDBJ databases">
        <authorList>
            <consortium name="ENA_rothamsted_submissions"/>
            <consortium name="culmorum"/>
            <person name="King R."/>
        </authorList>
    </citation>
    <scope>NUCLEOTIDE SEQUENCE</scope>
</reference>
<evidence type="ECO:0000256" key="7">
    <source>
        <dbReference type="ARBA" id="ARBA00023242"/>
    </source>
</evidence>
<keyword evidence="9" id="KW-0472">Membrane</keyword>
<evidence type="ECO:0000256" key="1">
    <source>
        <dbReference type="ARBA" id="ARBA00004123"/>
    </source>
</evidence>
<keyword evidence="4" id="KW-0862">Zinc</keyword>
<reference evidence="11" key="1">
    <citation type="submission" date="2022-01" db="EMBL/GenBank/DDBJ databases">
        <authorList>
            <person name="King R."/>
        </authorList>
    </citation>
    <scope>NUCLEOTIDE SEQUENCE</scope>
</reference>
<evidence type="ECO:0000313" key="11">
    <source>
        <dbReference type="EMBL" id="CAG9805557.1"/>
    </source>
</evidence>
<organism evidence="11 12">
    <name type="scientific">Chironomus riparius</name>
    <dbReference type="NCBI Taxonomy" id="315576"/>
    <lineage>
        <taxon>Eukaryota</taxon>
        <taxon>Metazoa</taxon>
        <taxon>Ecdysozoa</taxon>
        <taxon>Arthropoda</taxon>
        <taxon>Hexapoda</taxon>
        <taxon>Insecta</taxon>
        <taxon>Pterygota</taxon>
        <taxon>Neoptera</taxon>
        <taxon>Endopterygota</taxon>
        <taxon>Diptera</taxon>
        <taxon>Nematocera</taxon>
        <taxon>Chironomoidea</taxon>
        <taxon>Chironomidae</taxon>
        <taxon>Chironominae</taxon>
        <taxon>Chironomus</taxon>
    </lineage>
</organism>
<evidence type="ECO:0000256" key="8">
    <source>
        <dbReference type="PROSITE-ProRule" id="PRU00042"/>
    </source>
</evidence>
<protein>
    <recommendedName>
        <fullName evidence="10">C2H2-type domain-containing protein</fullName>
    </recommendedName>
</protein>
<evidence type="ECO:0000256" key="6">
    <source>
        <dbReference type="ARBA" id="ARBA00023163"/>
    </source>
</evidence>
<dbReference type="PANTHER" id="PTHR24399:SF70">
    <property type="entry name" value="C2H2-TYPE DOMAIN-CONTAINING PROTEIN"/>
    <property type="match status" value="1"/>
</dbReference>
<dbReference type="InterPro" id="IPR029454">
    <property type="entry name" value="ODR-4-like"/>
</dbReference>
<dbReference type="Gene3D" id="3.30.160.60">
    <property type="entry name" value="Classic Zinc Finger"/>
    <property type="match status" value="5"/>
</dbReference>
<dbReference type="PANTHER" id="PTHR24399">
    <property type="entry name" value="ZINC FINGER AND BTB DOMAIN-CONTAINING"/>
    <property type="match status" value="1"/>
</dbReference>
<evidence type="ECO:0000259" key="10">
    <source>
        <dbReference type="PROSITE" id="PS50157"/>
    </source>
</evidence>
<gene>
    <name evidence="11" type="ORF">CHIRRI_LOCUS8428</name>
</gene>
<keyword evidence="8" id="KW-0863">Zinc-finger</keyword>
<dbReference type="Pfam" id="PF00096">
    <property type="entry name" value="zf-C2H2"/>
    <property type="match status" value="1"/>
</dbReference>
<keyword evidence="6" id="KW-0804">Transcription</keyword>
<dbReference type="Pfam" id="PF14778">
    <property type="entry name" value="ODR4-like"/>
    <property type="match status" value="1"/>
</dbReference>
<dbReference type="GO" id="GO:0008270">
    <property type="term" value="F:zinc ion binding"/>
    <property type="evidence" value="ECO:0007669"/>
    <property type="project" value="UniProtKB-KW"/>
</dbReference>
<dbReference type="OrthoDB" id="7758866at2759"/>
<comment type="subcellular location">
    <subcellularLocation>
        <location evidence="1">Nucleus</location>
    </subcellularLocation>
</comment>
<dbReference type="AlphaFoldDB" id="A0A9N9RZR6"/>
<feature type="domain" description="C2H2-type" evidence="10">
    <location>
        <begin position="217"/>
        <end position="245"/>
    </location>
</feature>
<evidence type="ECO:0000256" key="9">
    <source>
        <dbReference type="SAM" id="Phobius"/>
    </source>
</evidence>
<evidence type="ECO:0000256" key="2">
    <source>
        <dbReference type="ARBA" id="ARBA00022723"/>
    </source>
</evidence>
<keyword evidence="5" id="KW-0805">Transcription regulation</keyword>
<dbReference type="PROSITE" id="PS00028">
    <property type="entry name" value="ZINC_FINGER_C2H2_1"/>
    <property type="match status" value="7"/>
</dbReference>
<keyword evidence="9" id="KW-0812">Transmembrane</keyword>
<dbReference type="Pfam" id="PF12874">
    <property type="entry name" value="zf-met"/>
    <property type="match status" value="1"/>
</dbReference>
<evidence type="ECO:0000256" key="4">
    <source>
        <dbReference type="ARBA" id="ARBA00022833"/>
    </source>
</evidence>
<feature type="domain" description="C2H2-type" evidence="10">
    <location>
        <begin position="280"/>
        <end position="307"/>
    </location>
</feature>
<accession>A0A9N9RZR6</accession>
<feature type="transmembrane region" description="Helical" evidence="9">
    <location>
        <begin position="451"/>
        <end position="474"/>
    </location>
</feature>
<dbReference type="Proteomes" id="UP001153620">
    <property type="component" value="Chromosome 2"/>
</dbReference>
<dbReference type="GO" id="GO:0000978">
    <property type="term" value="F:RNA polymerase II cis-regulatory region sequence-specific DNA binding"/>
    <property type="evidence" value="ECO:0007669"/>
    <property type="project" value="TreeGrafter"/>
</dbReference>
<evidence type="ECO:0000313" key="12">
    <source>
        <dbReference type="Proteomes" id="UP001153620"/>
    </source>
</evidence>
<keyword evidence="9" id="KW-1133">Transmembrane helix</keyword>
<dbReference type="PROSITE" id="PS50157">
    <property type="entry name" value="ZINC_FINGER_C2H2_2"/>
    <property type="match status" value="4"/>
</dbReference>
<keyword evidence="3" id="KW-0677">Repeat</keyword>
<sequence>MQHMTIHTVQDLKRIDCKFCKEEFISEGAYTQHLKTAHSNGPAFPCKKCRVILSSPKKLRDHMIFNHYSGKLFVCKICKAHYKNKKYLIKHEDSVHFNLPYECDFDGKKFATKPSLIYHMITSHMIDFELFKCEECPYTSKLKYAMNKHKKTRHSKIAFACSYDGCSFVTANKRYLPQHRSKVHDKKTFECSECGHKFGLQMSLRKHIKKVHQSHLFECDLCGLKLKNKCSIRAHMNCVHLKLKEFTCPICKLNFTENGHMKRHIATIHDRKRNRVGVKYECSDCQLSFGTKREVNQHRLLHSKGKLFNCTNCEKQFVTAGQLSEMERFIRNDIIRSITTRLQIYYDALLANDDGGNDNDEDQDVNSTIPPRRVFFHPVNSPISFCDYLFQNENEETTVKQSMDILGVDLDSSDVDISAEAVAQLKVPEKCDSPGICEETVNLTTNDSGKLILILGIIGLVIALIVSVALHFLLK</sequence>
<feature type="domain" description="C2H2-type" evidence="10">
    <location>
        <begin position="246"/>
        <end position="274"/>
    </location>
</feature>
<dbReference type="GO" id="GO:0005654">
    <property type="term" value="C:nucleoplasm"/>
    <property type="evidence" value="ECO:0007669"/>
    <property type="project" value="TreeGrafter"/>
</dbReference>
<dbReference type="SUPFAM" id="SSF57667">
    <property type="entry name" value="beta-beta-alpha zinc fingers"/>
    <property type="match status" value="4"/>
</dbReference>
<dbReference type="SMART" id="SM00355">
    <property type="entry name" value="ZnF_C2H2"/>
    <property type="match status" value="10"/>
</dbReference>
<feature type="domain" description="C2H2-type" evidence="10">
    <location>
        <begin position="189"/>
        <end position="212"/>
    </location>
</feature>
<dbReference type="GO" id="GO:0001227">
    <property type="term" value="F:DNA-binding transcription repressor activity, RNA polymerase II-specific"/>
    <property type="evidence" value="ECO:0007669"/>
    <property type="project" value="TreeGrafter"/>
</dbReference>
<dbReference type="InterPro" id="IPR036236">
    <property type="entry name" value="Znf_C2H2_sf"/>
</dbReference>
<keyword evidence="7" id="KW-0539">Nucleus</keyword>
<dbReference type="InterPro" id="IPR013087">
    <property type="entry name" value="Znf_C2H2_type"/>
</dbReference>
<evidence type="ECO:0000256" key="5">
    <source>
        <dbReference type="ARBA" id="ARBA00023015"/>
    </source>
</evidence>
<dbReference type="EMBL" id="OU895878">
    <property type="protein sequence ID" value="CAG9805557.1"/>
    <property type="molecule type" value="Genomic_DNA"/>
</dbReference>
<keyword evidence="2" id="KW-0479">Metal-binding</keyword>
<proteinExistence type="predicted"/>
<name>A0A9N9RZR6_9DIPT</name>
<evidence type="ECO:0000256" key="3">
    <source>
        <dbReference type="ARBA" id="ARBA00022737"/>
    </source>
</evidence>
<keyword evidence="12" id="KW-1185">Reference proteome</keyword>